<comment type="caution">
    <text evidence="14">The sequence shown here is derived from an EMBL/GenBank/DDBJ whole genome shotgun (WGS) entry which is preliminary data.</text>
</comment>
<comment type="pathway">
    <text evidence="1">Lipid metabolism; fatty acid biosynthesis.</text>
</comment>
<reference evidence="14" key="1">
    <citation type="submission" date="2016-04" db="EMBL/GenBank/DDBJ databases">
        <authorList>
            <person name="Nguyen H.D."/>
            <person name="Samba Siva P."/>
            <person name="Cullis J."/>
            <person name="Levesque C.A."/>
            <person name="Hambleton S."/>
        </authorList>
    </citation>
    <scope>NUCLEOTIDE SEQUENCE</scope>
    <source>
        <strain evidence="14">DAOMC 236416</strain>
    </source>
</reference>
<dbReference type="PIRSF" id="PIRSF000126">
    <property type="entry name" value="11-beta-HSD1"/>
    <property type="match status" value="1"/>
</dbReference>
<dbReference type="Proteomes" id="UP000077521">
    <property type="component" value="Unassembled WGS sequence"/>
</dbReference>
<keyword evidence="15" id="KW-1185">Reference proteome</keyword>
<dbReference type="PRINTS" id="PR00081">
    <property type="entry name" value="GDHRDH"/>
</dbReference>
<dbReference type="AlphaFoldDB" id="A0A177T8E5"/>
<keyword evidence="9 12" id="KW-0443">Lipid metabolism</keyword>
<dbReference type="InterPro" id="IPR027533">
    <property type="entry name" value="3_ketoreductase_fungal"/>
</dbReference>
<evidence type="ECO:0000256" key="10">
    <source>
        <dbReference type="ARBA" id="ARBA00023136"/>
    </source>
</evidence>
<dbReference type="GO" id="GO:0030497">
    <property type="term" value="P:fatty acid elongation"/>
    <property type="evidence" value="ECO:0007669"/>
    <property type="project" value="UniProtKB-UniRule"/>
</dbReference>
<dbReference type="CDD" id="cd05356">
    <property type="entry name" value="17beta-HSD1_like_SDR_c"/>
    <property type="match status" value="1"/>
</dbReference>
<comment type="function">
    <text evidence="12">Component of the microsomal membrane bound fatty acid elongation system, which produces the 26-carbon very long-chain fatty acids (VLCFA) from palmitate. Catalyzes the reduction of the 3-ketoacyl-CoA intermediate that is formed in each cycle of fatty acid elongation. VLCFAs serve as precursors for ceramide and sphingolipids.</text>
</comment>
<proteinExistence type="inferred from homology"/>
<evidence type="ECO:0000256" key="12">
    <source>
        <dbReference type="HAMAP-Rule" id="MF_03107"/>
    </source>
</evidence>
<keyword evidence="7 12" id="KW-1133">Transmembrane helix</keyword>
<gene>
    <name evidence="14" type="ORF">A4X13_0g3779</name>
</gene>
<dbReference type="PRINTS" id="PR00080">
    <property type="entry name" value="SDRFAMILY"/>
</dbReference>
<dbReference type="EMBL" id="LWDF02000225">
    <property type="protein sequence ID" value="KAE8251934.1"/>
    <property type="molecule type" value="Genomic_DNA"/>
</dbReference>
<keyword evidence="6 12" id="KW-0521">NADP</keyword>
<dbReference type="Pfam" id="PF00106">
    <property type="entry name" value="adh_short"/>
    <property type="match status" value="1"/>
</dbReference>
<comment type="subcellular location">
    <subcellularLocation>
        <location evidence="12">Endoplasmic reticulum membrane</location>
        <topology evidence="12">Single-pass membrane protein</topology>
    </subcellularLocation>
</comment>
<keyword evidence="11 12" id="KW-0275">Fatty acid biosynthesis</keyword>
<dbReference type="EC" id="1.1.1.330" evidence="12"/>
<evidence type="ECO:0000256" key="2">
    <source>
        <dbReference type="ARBA" id="ARBA00022516"/>
    </source>
</evidence>
<dbReference type="SUPFAM" id="SSF51735">
    <property type="entry name" value="NAD(P)-binding Rossmann-fold domains"/>
    <property type="match status" value="1"/>
</dbReference>
<evidence type="ECO:0000256" key="5">
    <source>
        <dbReference type="ARBA" id="ARBA00022832"/>
    </source>
</evidence>
<organism evidence="14 15">
    <name type="scientific">Tilletia indica</name>
    <dbReference type="NCBI Taxonomy" id="43049"/>
    <lineage>
        <taxon>Eukaryota</taxon>
        <taxon>Fungi</taxon>
        <taxon>Dikarya</taxon>
        <taxon>Basidiomycota</taxon>
        <taxon>Ustilaginomycotina</taxon>
        <taxon>Exobasidiomycetes</taxon>
        <taxon>Tilletiales</taxon>
        <taxon>Tilletiaceae</taxon>
        <taxon>Tilletia</taxon>
    </lineage>
</organism>
<dbReference type="FunFam" id="3.40.50.720:FF:000137">
    <property type="entry name" value="Hydroxysteroid (17-beta) dehydrogenase 3"/>
    <property type="match status" value="1"/>
</dbReference>
<feature type="binding site" evidence="12">
    <location>
        <position position="214"/>
    </location>
    <ligand>
        <name>substrate</name>
    </ligand>
</feature>
<evidence type="ECO:0000313" key="14">
    <source>
        <dbReference type="EMBL" id="KAE8251934.1"/>
    </source>
</evidence>
<dbReference type="GO" id="GO:0141040">
    <property type="term" value="F:very-long-chain 3-oxoacyl-CoA reductase activity"/>
    <property type="evidence" value="ECO:0007669"/>
    <property type="project" value="UniProtKB-EC"/>
</dbReference>
<keyword evidence="5 12" id="KW-0276">Fatty acid metabolism</keyword>
<dbReference type="InterPro" id="IPR036291">
    <property type="entry name" value="NAD(P)-bd_dom_sf"/>
</dbReference>
<evidence type="ECO:0000256" key="3">
    <source>
        <dbReference type="ARBA" id="ARBA00022692"/>
    </source>
</evidence>
<keyword evidence="2 12" id="KW-0444">Lipid biosynthesis</keyword>
<reference evidence="14" key="2">
    <citation type="journal article" date="2019" name="IMA Fungus">
        <title>Genome sequencing and comparison of five Tilletia species to identify candidate genes for the detection of regulated species infecting wheat.</title>
        <authorList>
            <person name="Nguyen H.D.T."/>
            <person name="Sultana T."/>
            <person name="Kesanakurti P."/>
            <person name="Hambleton S."/>
        </authorList>
    </citation>
    <scope>NUCLEOTIDE SEQUENCE</scope>
    <source>
        <strain evidence="14">DAOMC 236416</strain>
    </source>
</reference>
<evidence type="ECO:0000313" key="15">
    <source>
        <dbReference type="Proteomes" id="UP000077521"/>
    </source>
</evidence>
<sequence>MDYLKSFTASADTLTDCARRNVLAAVPVAFLAFVGIVWITFQVIVFVRVLAECYLLPGIPLDSFGAKKNLPGNGAWAVVTGATDGIGREFALQLAKAGFNIFLASRSAEKLGKVAAEIELAVPGVKTKTEAIDFSSGDDRQYDALLSGLSGLTIGVLVNNVGKSHQLPVTFNETDPEEIRQIIEINVTATLRVTKMIVPRMIEQKRGLIINMGSFAGQTPTPLLATYSGSKSFLIGWSQALGEELKRHRITVQLLNTYFVVSNMSRVRKSSAMIPTPKRYVAQALKTIGNAGGAVGRPYTGTPWPMHALLDWVLERVVPSKAMILSYSHEQQQSVRKRALRKVEKAQKGQ</sequence>
<evidence type="ECO:0000256" key="6">
    <source>
        <dbReference type="ARBA" id="ARBA00022857"/>
    </source>
</evidence>
<dbReference type="InterPro" id="IPR002347">
    <property type="entry name" value="SDR_fam"/>
</dbReference>
<dbReference type="PROSITE" id="PS00061">
    <property type="entry name" value="ADH_SHORT"/>
    <property type="match status" value="1"/>
</dbReference>
<dbReference type="UniPathway" id="UPA00094"/>
<keyword evidence="8 12" id="KW-0560">Oxidoreductase</keyword>
<name>A0A177T8E5_9BASI</name>
<dbReference type="HAMAP" id="MF_03107">
    <property type="entry name" value="3_ketoreductase"/>
    <property type="match status" value="1"/>
</dbReference>
<dbReference type="PANTHER" id="PTHR43086">
    <property type="entry name" value="VERY-LONG-CHAIN 3-OXOOACYL-COA REDUCTASE"/>
    <property type="match status" value="1"/>
</dbReference>
<dbReference type="InterPro" id="IPR020904">
    <property type="entry name" value="Sc_DH/Rdtase_CS"/>
</dbReference>
<keyword evidence="3 12" id="KW-0812">Transmembrane</keyword>
<feature type="active site" description="Proton acceptor" evidence="12">
    <location>
        <position position="227"/>
    </location>
</feature>
<evidence type="ECO:0000256" key="9">
    <source>
        <dbReference type="ARBA" id="ARBA00023098"/>
    </source>
</evidence>
<evidence type="ECO:0000256" key="4">
    <source>
        <dbReference type="ARBA" id="ARBA00022824"/>
    </source>
</evidence>
<accession>A0A177T8E5</accession>
<dbReference type="GO" id="GO:0045703">
    <property type="term" value="F:ketoreductase activity"/>
    <property type="evidence" value="ECO:0007669"/>
    <property type="project" value="UniProtKB-UniRule"/>
</dbReference>
<comment type="similarity">
    <text evidence="12 13">Belongs to the short-chain dehydrogenases/reductases (SDR) family.</text>
</comment>
<comment type="catalytic activity">
    <reaction evidence="12">
        <text>a very-long-chain (3R)-3-hydroxyacyl-CoA + NADP(+) = a very-long-chain 3-oxoacyl-CoA + NADPH + H(+)</text>
        <dbReference type="Rhea" id="RHEA:48680"/>
        <dbReference type="ChEBI" id="CHEBI:15378"/>
        <dbReference type="ChEBI" id="CHEBI:57783"/>
        <dbReference type="ChEBI" id="CHEBI:58349"/>
        <dbReference type="ChEBI" id="CHEBI:85440"/>
        <dbReference type="ChEBI" id="CHEBI:90725"/>
        <dbReference type="EC" id="1.1.1.330"/>
    </reaction>
</comment>
<dbReference type="GO" id="GO:0005789">
    <property type="term" value="C:endoplasmic reticulum membrane"/>
    <property type="evidence" value="ECO:0007669"/>
    <property type="project" value="UniProtKB-SubCell"/>
</dbReference>
<evidence type="ECO:0000256" key="11">
    <source>
        <dbReference type="ARBA" id="ARBA00023160"/>
    </source>
</evidence>
<evidence type="ECO:0000256" key="7">
    <source>
        <dbReference type="ARBA" id="ARBA00022989"/>
    </source>
</evidence>
<evidence type="ECO:0000256" key="13">
    <source>
        <dbReference type="RuleBase" id="RU000363"/>
    </source>
</evidence>
<protein>
    <recommendedName>
        <fullName evidence="12">Very-long-chain 3-oxoacyl-CoA reductase</fullName>
        <ecNumber evidence="12">1.1.1.330</ecNumber>
    </recommendedName>
    <alternativeName>
        <fullName evidence="12">3-ketoacyl-CoA reductase</fullName>
        <shortName evidence="12">3-ketoreductase</shortName>
        <shortName evidence="12">KAR</shortName>
    </alternativeName>
    <alternativeName>
        <fullName evidence="12">Microsomal beta-keto-reductase</fullName>
    </alternativeName>
</protein>
<evidence type="ECO:0000256" key="1">
    <source>
        <dbReference type="ARBA" id="ARBA00005194"/>
    </source>
</evidence>
<dbReference type="Gene3D" id="3.40.50.720">
    <property type="entry name" value="NAD(P)-binding Rossmann-like Domain"/>
    <property type="match status" value="1"/>
</dbReference>
<dbReference type="PANTHER" id="PTHR43086:SF2">
    <property type="entry name" value="HYDROXYSTEROID DEHYDROGENASE-LIKE PROTEIN 1"/>
    <property type="match status" value="1"/>
</dbReference>
<evidence type="ECO:0000256" key="8">
    <source>
        <dbReference type="ARBA" id="ARBA00023002"/>
    </source>
</evidence>
<keyword evidence="4 12" id="KW-0256">Endoplasmic reticulum</keyword>
<keyword evidence="10 12" id="KW-0472">Membrane</keyword>